<dbReference type="EMBL" id="KN835168">
    <property type="protein sequence ID" value="KIK45734.1"/>
    <property type="molecule type" value="Genomic_DNA"/>
</dbReference>
<sequence>MSQLLTEIRGGLGVSVFGVCRLLTQAVTRGDLLDESNLVLSNVVLYLCLTTRFHRPTALTCRLFIAPGPLAPSDTEGR</sequence>
<reference evidence="2" key="2">
    <citation type="submission" date="2015-01" db="EMBL/GenBank/DDBJ databases">
        <title>Evolutionary Origins and Diversification of the Mycorrhizal Mutualists.</title>
        <authorList>
            <consortium name="DOE Joint Genome Institute"/>
            <consortium name="Mycorrhizal Genomics Consortium"/>
            <person name="Kohler A."/>
            <person name="Kuo A."/>
            <person name="Nagy L.G."/>
            <person name="Floudas D."/>
            <person name="Copeland A."/>
            <person name="Barry K.W."/>
            <person name="Cichocki N."/>
            <person name="Veneault-Fourrey C."/>
            <person name="LaButti K."/>
            <person name="Lindquist E.A."/>
            <person name="Lipzen A."/>
            <person name="Lundell T."/>
            <person name="Morin E."/>
            <person name="Murat C."/>
            <person name="Riley R."/>
            <person name="Ohm R."/>
            <person name="Sun H."/>
            <person name="Tunlid A."/>
            <person name="Henrissat B."/>
            <person name="Grigoriev I.V."/>
            <person name="Hibbett D.S."/>
            <person name="Martin F."/>
        </authorList>
    </citation>
    <scope>NUCLEOTIDE SEQUENCE [LARGE SCALE GENOMIC DNA]</scope>
    <source>
        <strain evidence="2">UH-Slu-Lm8-n1</strain>
    </source>
</reference>
<dbReference type="InParanoid" id="A0A0D0B7C5"/>
<reference evidence="1 2" key="1">
    <citation type="submission" date="2014-04" db="EMBL/GenBank/DDBJ databases">
        <authorList>
            <consortium name="DOE Joint Genome Institute"/>
            <person name="Kuo A."/>
            <person name="Ruytinx J."/>
            <person name="Rineau F."/>
            <person name="Colpaert J."/>
            <person name="Kohler A."/>
            <person name="Nagy L.G."/>
            <person name="Floudas D."/>
            <person name="Copeland A."/>
            <person name="Barry K.W."/>
            <person name="Cichocki N."/>
            <person name="Veneault-Fourrey C."/>
            <person name="LaButti K."/>
            <person name="Lindquist E.A."/>
            <person name="Lipzen A."/>
            <person name="Lundell T."/>
            <person name="Morin E."/>
            <person name="Murat C."/>
            <person name="Sun H."/>
            <person name="Tunlid A."/>
            <person name="Henrissat B."/>
            <person name="Grigoriev I.V."/>
            <person name="Hibbett D.S."/>
            <person name="Martin F."/>
            <person name="Nordberg H.P."/>
            <person name="Cantor M.N."/>
            <person name="Hua S.X."/>
        </authorList>
    </citation>
    <scope>NUCLEOTIDE SEQUENCE [LARGE SCALE GENOMIC DNA]</scope>
    <source>
        <strain evidence="1 2">UH-Slu-Lm8-n1</strain>
    </source>
</reference>
<accession>A0A0D0B7C5</accession>
<proteinExistence type="predicted"/>
<evidence type="ECO:0000313" key="1">
    <source>
        <dbReference type="EMBL" id="KIK45734.1"/>
    </source>
</evidence>
<dbReference type="AlphaFoldDB" id="A0A0D0B7C5"/>
<name>A0A0D0B7C5_9AGAM</name>
<organism evidence="1 2">
    <name type="scientific">Suillus luteus UH-Slu-Lm8-n1</name>
    <dbReference type="NCBI Taxonomy" id="930992"/>
    <lineage>
        <taxon>Eukaryota</taxon>
        <taxon>Fungi</taxon>
        <taxon>Dikarya</taxon>
        <taxon>Basidiomycota</taxon>
        <taxon>Agaricomycotina</taxon>
        <taxon>Agaricomycetes</taxon>
        <taxon>Agaricomycetidae</taxon>
        <taxon>Boletales</taxon>
        <taxon>Suillineae</taxon>
        <taxon>Suillaceae</taxon>
        <taxon>Suillus</taxon>
    </lineage>
</organism>
<dbReference type="HOGENOM" id="CLU_2623655_0_0_1"/>
<dbReference type="Proteomes" id="UP000054485">
    <property type="component" value="Unassembled WGS sequence"/>
</dbReference>
<keyword evidence="2" id="KW-1185">Reference proteome</keyword>
<protein>
    <submittedName>
        <fullName evidence="1">Uncharacterized protein</fullName>
    </submittedName>
</protein>
<gene>
    <name evidence="1" type="ORF">CY34DRAFT_801198</name>
</gene>
<evidence type="ECO:0000313" key="2">
    <source>
        <dbReference type="Proteomes" id="UP000054485"/>
    </source>
</evidence>